<comment type="caution">
    <text evidence="8">The sequence shown here is derived from an EMBL/GenBank/DDBJ whole genome shotgun (WGS) entry which is preliminary data.</text>
</comment>
<evidence type="ECO:0000313" key="9">
    <source>
        <dbReference type="Proteomes" id="UP001516023"/>
    </source>
</evidence>
<dbReference type="AlphaFoldDB" id="A0ABD3PH38"/>
<dbReference type="SUPFAM" id="SSF56112">
    <property type="entry name" value="Protein kinase-like (PK-like)"/>
    <property type="match status" value="1"/>
</dbReference>
<dbReference type="Gene3D" id="3.30.200.20">
    <property type="entry name" value="Phosphorylase Kinase, domain 1"/>
    <property type="match status" value="3"/>
</dbReference>
<feature type="compositionally biased region" description="Acidic residues" evidence="6">
    <location>
        <begin position="255"/>
        <end position="269"/>
    </location>
</feature>
<feature type="region of interest" description="Disordered" evidence="6">
    <location>
        <begin position="135"/>
        <end position="164"/>
    </location>
</feature>
<evidence type="ECO:0000256" key="3">
    <source>
        <dbReference type="ARBA" id="ARBA00022741"/>
    </source>
</evidence>
<evidence type="ECO:0000256" key="2">
    <source>
        <dbReference type="ARBA" id="ARBA00022679"/>
    </source>
</evidence>
<feature type="compositionally biased region" description="Polar residues" evidence="6">
    <location>
        <begin position="1"/>
        <end position="12"/>
    </location>
</feature>
<feature type="compositionally biased region" description="Polar residues" evidence="6">
    <location>
        <begin position="298"/>
        <end position="322"/>
    </location>
</feature>
<feature type="compositionally biased region" description="Basic and acidic residues" evidence="6">
    <location>
        <begin position="438"/>
        <end position="449"/>
    </location>
</feature>
<dbReference type="PANTHER" id="PTHR24055">
    <property type="entry name" value="MITOGEN-ACTIVATED PROTEIN KINASE"/>
    <property type="match status" value="1"/>
</dbReference>
<dbReference type="Pfam" id="PF00069">
    <property type="entry name" value="Pkinase"/>
    <property type="match status" value="2"/>
</dbReference>
<keyword evidence="2" id="KW-0808">Transferase</keyword>
<dbReference type="InterPro" id="IPR050117">
    <property type="entry name" value="MAPK"/>
</dbReference>
<name>A0ABD3PH38_9STRA</name>
<evidence type="ECO:0000256" key="4">
    <source>
        <dbReference type="ARBA" id="ARBA00022777"/>
    </source>
</evidence>
<dbReference type="SMART" id="SM00220">
    <property type="entry name" value="S_TKc"/>
    <property type="match status" value="1"/>
</dbReference>
<dbReference type="PROSITE" id="PS50011">
    <property type="entry name" value="PROTEIN_KINASE_DOM"/>
    <property type="match status" value="1"/>
</dbReference>
<evidence type="ECO:0000256" key="6">
    <source>
        <dbReference type="SAM" id="MobiDB-lite"/>
    </source>
</evidence>
<feature type="compositionally biased region" description="Polar residues" evidence="6">
    <location>
        <begin position="353"/>
        <end position="363"/>
    </location>
</feature>
<keyword evidence="3" id="KW-0547">Nucleotide-binding</keyword>
<keyword evidence="9" id="KW-1185">Reference proteome</keyword>
<dbReference type="GO" id="GO:0004674">
    <property type="term" value="F:protein serine/threonine kinase activity"/>
    <property type="evidence" value="ECO:0007669"/>
    <property type="project" value="UniProtKB-KW"/>
</dbReference>
<feature type="region of interest" description="Disordered" evidence="6">
    <location>
        <begin position="252"/>
        <end position="451"/>
    </location>
</feature>
<feature type="region of interest" description="Disordered" evidence="6">
    <location>
        <begin position="65"/>
        <end position="123"/>
    </location>
</feature>
<evidence type="ECO:0000256" key="1">
    <source>
        <dbReference type="ARBA" id="ARBA00022527"/>
    </source>
</evidence>
<feature type="compositionally biased region" description="Polar residues" evidence="6">
    <location>
        <begin position="382"/>
        <end position="391"/>
    </location>
</feature>
<evidence type="ECO:0000259" key="7">
    <source>
        <dbReference type="PROSITE" id="PS50011"/>
    </source>
</evidence>
<evidence type="ECO:0000313" key="8">
    <source>
        <dbReference type="EMBL" id="KAL3787403.1"/>
    </source>
</evidence>
<reference evidence="8 9" key="1">
    <citation type="journal article" date="2020" name="G3 (Bethesda)">
        <title>Improved Reference Genome for Cyclotella cryptica CCMP332, a Model for Cell Wall Morphogenesis, Salinity Adaptation, and Lipid Production in Diatoms (Bacillariophyta).</title>
        <authorList>
            <person name="Roberts W.R."/>
            <person name="Downey K.M."/>
            <person name="Ruck E.C."/>
            <person name="Traller J.C."/>
            <person name="Alverson A.J."/>
        </authorList>
    </citation>
    <scope>NUCLEOTIDE SEQUENCE [LARGE SCALE GENOMIC DNA]</scope>
    <source>
        <strain evidence="8 9">CCMP332</strain>
    </source>
</reference>
<dbReference type="CDD" id="cd07834">
    <property type="entry name" value="STKc_MAPK"/>
    <property type="match status" value="1"/>
</dbReference>
<feature type="compositionally biased region" description="Basic and acidic residues" evidence="6">
    <location>
        <begin position="100"/>
        <end position="119"/>
    </location>
</feature>
<dbReference type="InterPro" id="IPR000719">
    <property type="entry name" value="Prot_kinase_dom"/>
</dbReference>
<dbReference type="Proteomes" id="UP001516023">
    <property type="component" value="Unassembled WGS sequence"/>
</dbReference>
<keyword evidence="5" id="KW-0067">ATP-binding</keyword>
<feature type="compositionally biased region" description="Polar residues" evidence="6">
    <location>
        <begin position="150"/>
        <end position="159"/>
    </location>
</feature>
<feature type="region of interest" description="Disordered" evidence="6">
    <location>
        <begin position="1"/>
        <end position="37"/>
    </location>
</feature>
<dbReference type="FunFam" id="1.10.510.10:FF:000624">
    <property type="entry name" value="Mitogen-activated protein kinase"/>
    <property type="match status" value="1"/>
</dbReference>
<accession>A0ABD3PH38</accession>
<evidence type="ECO:0000256" key="5">
    <source>
        <dbReference type="ARBA" id="ARBA00022840"/>
    </source>
</evidence>
<dbReference type="Gene3D" id="1.10.510.10">
    <property type="entry name" value="Transferase(Phosphotransferase) domain 1"/>
    <property type="match status" value="2"/>
</dbReference>
<dbReference type="InterPro" id="IPR011009">
    <property type="entry name" value="Kinase-like_dom_sf"/>
</dbReference>
<feature type="compositionally biased region" description="Basic and acidic residues" evidence="6">
    <location>
        <begin position="367"/>
        <end position="376"/>
    </location>
</feature>
<keyword evidence="4" id="KW-0418">Kinase</keyword>
<proteinExistence type="predicted"/>
<feature type="domain" description="Protein kinase" evidence="7">
    <location>
        <begin position="469"/>
        <end position="857"/>
    </location>
</feature>
<sequence>MDVSSNEGSSNVDADKASYTGGSEPCPIGITPQTPQDKQILNETADEASTTVDKIGVVGAVATEGESVEVESSADADNAPKHAKAAMDNIPANQTSNCDEEQKNHEDSSNNHPTNERVRRLPSSLEHVDLEFSLGSLNSEVMPPPKRQRLQTAYLSGSSPKPREKLPLAMKSAAEALAPEFWNDGASVSENNVPSRSFDVADDELVGGSSPFDKDETYVEYSSNTKYTRRTSEEEQRSIEEAEDIMRTAVMAADVLDEDEVATPTEDEGTSQLETSHANPGETKNEKEDDVMDFDKMSTMQSTDNNDQIDVRSDISSASSLVESYPEDDESRPFPPAPPSTPATAKDMYQPLPFQQDNTSGSVEYSVDLKDCERSSPWHHQPTPTNISATPSGPPLMPENTYGDDTVTPRPAFTSSHSELNAETPRGGDSTPDISGDVTERRQGQERNKGQFKLARKSDFELWDVGDRYELKRILGRGSYGEVAQAVDRHAVALQERAMSSSQQSQSQSALPFQHRNSTYVAVKKISKAFDQEVDAVRLFREMHILRRLRGHECIIQLVDVVQPRSADLKLFNDLYLVFEYVDTDLYKLIMSPQYLTTEHIQTFLYQILVGLKYIHSSSVIHRDLKPAILLNEDCTLKICDFGLARIVHDEKIKPTPVTTPTREDRGGLVAVPAQARSSVLQTPPTDMERDQFKSIPRPNLSRQLTKHVVTRWYRAPELILIQPYASAVDIWSVGCIFAELLSMQEGSVPTYQDRVPLFPGGSCYPLSGDTGATGTDERVDQLSVIFSVIGMPSEEDLKSVGKANEYIKSLERRPSRSLESLYPAADPAAIELLKTMLMFNPAKRCTAVEALEHEFLKPVRRKDMERFAKEPLVSPDFLDKNRIDLTTLKEETYKEVLWYKRTHEWYQH</sequence>
<keyword evidence="1" id="KW-0723">Serine/threonine-protein kinase</keyword>
<organism evidence="8 9">
    <name type="scientific">Cyclotella cryptica</name>
    <dbReference type="NCBI Taxonomy" id="29204"/>
    <lineage>
        <taxon>Eukaryota</taxon>
        <taxon>Sar</taxon>
        <taxon>Stramenopiles</taxon>
        <taxon>Ochrophyta</taxon>
        <taxon>Bacillariophyta</taxon>
        <taxon>Coscinodiscophyceae</taxon>
        <taxon>Thalassiosirophycidae</taxon>
        <taxon>Stephanodiscales</taxon>
        <taxon>Stephanodiscaceae</taxon>
        <taxon>Cyclotella</taxon>
    </lineage>
</organism>
<gene>
    <name evidence="8" type="ORF">HJC23_001800</name>
</gene>
<dbReference type="GO" id="GO:0005524">
    <property type="term" value="F:ATP binding"/>
    <property type="evidence" value="ECO:0007669"/>
    <property type="project" value="UniProtKB-KW"/>
</dbReference>
<dbReference type="EMBL" id="JABMIG020000175">
    <property type="protein sequence ID" value="KAL3787403.1"/>
    <property type="molecule type" value="Genomic_DNA"/>
</dbReference>
<protein>
    <recommendedName>
        <fullName evidence="7">Protein kinase domain-containing protein</fullName>
    </recommendedName>
</protein>